<feature type="compositionally biased region" description="Basic and acidic residues" evidence="2">
    <location>
        <begin position="2161"/>
        <end position="2172"/>
    </location>
</feature>
<feature type="region of interest" description="Disordered" evidence="2">
    <location>
        <begin position="2028"/>
        <end position="2130"/>
    </location>
</feature>
<feature type="compositionally biased region" description="Basic and acidic residues" evidence="2">
    <location>
        <begin position="865"/>
        <end position="874"/>
    </location>
</feature>
<feature type="region of interest" description="Disordered" evidence="2">
    <location>
        <begin position="929"/>
        <end position="998"/>
    </location>
</feature>
<evidence type="ECO:0000313" key="3">
    <source>
        <dbReference type="EMBL" id="OEH74838.1"/>
    </source>
</evidence>
<feature type="compositionally biased region" description="Basic and acidic residues" evidence="2">
    <location>
        <begin position="933"/>
        <end position="946"/>
    </location>
</feature>
<feature type="compositionally biased region" description="Basic and acidic residues" evidence="2">
    <location>
        <begin position="2056"/>
        <end position="2068"/>
    </location>
</feature>
<feature type="compositionally biased region" description="Polar residues" evidence="2">
    <location>
        <begin position="224"/>
        <end position="236"/>
    </location>
</feature>
<feature type="region of interest" description="Disordered" evidence="2">
    <location>
        <begin position="754"/>
        <end position="782"/>
    </location>
</feature>
<feature type="region of interest" description="Disordered" evidence="2">
    <location>
        <begin position="2435"/>
        <end position="2542"/>
    </location>
</feature>
<feature type="coiled-coil region" evidence="1">
    <location>
        <begin position="3291"/>
        <end position="3360"/>
    </location>
</feature>
<feature type="compositionally biased region" description="Basic and acidic residues" evidence="2">
    <location>
        <begin position="3101"/>
        <end position="3119"/>
    </location>
</feature>
<feature type="compositionally biased region" description="Polar residues" evidence="2">
    <location>
        <begin position="1267"/>
        <end position="1276"/>
    </location>
</feature>
<protein>
    <submittedName>
        <fullName evidence="3">Uncharacterized protein</fullName>
    </submittedName>
</protein>
<feature type="region of interest" description="Disordered" evidence="2">
    <location>
        <begin position="1560"/>
        <end position="1593"/>
    </location>
</feature>
<feature type="compositionally biased region" description="Polar residues" evidence="2">
    <location>
        <begin position="1865"/>
        <end position="1876"/>
    </location>
</feature>
<sequence>MFRWWQSRGCFPNALHGSPSEGGSGPPAPSHLSLGSPRRCSTDDAEISLVEAGNEGGLLRGKSHQRRCGSFPPFRKARETPKNRRLASSCEDLRVFGGPQDSTFILHSSPPEKQSSLENPSLSASSCGLASRGSVWGSPNGEEEYLSACSGRSGSQERFEGKEKKFCGASSFSLVLPTTADGLDLVHRRSSFGACGDDTVASAQRNASSPELPGRPARECTASGVRTHSLRSQRSASGRFCGAPMRGPLQPEGTVGEQDSRSLLVRKAAVVGPSWCRSSTLRTDNMTCTVWPSRLLAEDVPSGEGSQSCAGNPALHGVSPFGPAHVSSLVHLGCSRRSRDTEEALPGKEALKASAKLLPRLEPPASVDSGEEAPCRSSSWGAVDTRAFVVECGAGASLFMGVPERHRAWPASETCADVTTVEAPAGREFAARGAKRRSTSWASCDWQERSQHLVAATKSAEGFQGYGAVCSYVEAPTRVATCTNSAACSSSAAALVEGSFEEEESADVGSECLSEKAVMPSPCGAEEGDAESAESNGCLSCSDISATRFNSGGPHSELPCRGPSSSEASDASCSRTSVHCIDDSVPGAAQKIQNADSSAEHTRNSVVVWESLPDGDGERQPASAGSSGLDAANWGLIQRKELKRLQPTGFDNMAAAMVESCTDEPLNGLSGCPPVPELARDGEGGEAATQKEGSAALHALLVPTDTWAVDSEGLEKDLPLAFKGSSPVGKHITEASGTPVKKLGRLAALFDPKDRRKAVKQKSKRRQSGSLEGAERDGIVHVDPQEQSLGETKEGACALLMAMYPGAEEQCFTSNDEEDQCGGAKVLVDETSATPLTPFLIERQEKVSELLECSSLSSSVLLPDTEGRASHDGSRQISQNNQEDESDKQPLSSSQDCPSLWASFGSENLEDEEGGTSFQDAAEALEGDAVGGEAEHAGEGEAERAVGGEAEYAVEGEAEHAGEGEAEHAGELLASSSCQVGQEPQEGQSSDGGPLKTYLHEASPAWGLLYCTTEASEDPENFQEVGEVEDGKPVESQGNEMRGYSSEIFRTAEAACQKGQSHEARQSSDYGLSLVDSCGNSAAEPEGGPSCLLDGSDVGGGKNVELPGQSFRKSSRQSSLYEAQEAPNCESSYHCRESNLHVVASRCVLGDSRAQLHENGAVRFQDASEIVDRKASLDTTHEGQPFSQCGICQSFSRCGEGGKRQELLQAVLQEPLTRWHLRESGEPSTAALKTLQNTAASESTEVERCSCCSGPPTADMVQLKQGPESSQRSHTPSIPLESYHDAAEGAHGEVPESTRAEGRASHDGSRQISQNNQEDESDKLPLSSSQDCPSLWASFGSENLEDEEGGTSFQDAAEALEGDAVGGEAEHAGDGEAEHAGELLTSSSCQVGQEPQEGQSSDGGPLKTWLHGDMSIWEFRGSFTHSAGVEHASLEANQKDVEARAAVESGEEVSCGGSSSSEKTEQAKGPQGCETQTSWQSGMHGENLSLWSLDGRASVACSGFRRCVDDGKAVTLEGEAGEQTSRVASRQSSHERQGTLVSKDCIQLVEEKLGVFEVGAEDQKPTRSETLSSALDKAPAEASEPRGPTEAAMEVGGLRSCSVPEADAAYRRCIIAHLSLSEGSLSTLHINLHASQGDTATFRLTQGEAEAYSEPSTPRQVPMAAPLSNPRCLLPGDSRDCFCGGQMGCRWRSRVRRPLGRLPQGSRIQVKASVGSSRQRSHGDWVSATVQRESAPREAAEPVFPAGAAQVPAAQSAKTMGGTDASHEKVAEANRPQRSSWDAEARRSPNVEANLHPPTALRSSGNQPSLAGMQLDGTLPPVHPPGHMHDQQTAPALGGQMPAEGGPPVVVVDGGGMQTGICGTELSNASRTSSSERAPAIAGVEDTRESIESDGSGREPLSHSCNESSSAGDARQQSHRDSGTGRSARPSRSSSLNESDTSSSSEDSERRRSSNASDTSSSSDSTTGNREFLAENRVSDSRARNASGGYQRWSSPGELQTAAHDAVPCTALVDGRENPCDAGSYSLPFVSVSSEGTPEGTSQSESRRMSPGGESEPVRDEALEHKPEQPPTMAQGAPARAADEAGARAQPHTPHASEVPVPFAASSESLKGLVASRQSSVSAAEHPPVVRRSATSAFGFAEAFSSLAKMVFASRAPSRAVTHEAARREESHTGAGHESVEREERPADGGFSTVAAGGKPTSTPGPAVQPLPLSSASVPRSAKSERPTPAFALTRAVSEMTGSHGKHHREASPGTEAEGPRQISEDCLNVLKQRPLQTQDDKGTRSAAKRYSSLTADPALREGAEGSPDHAGGRDQRYEFLENAVAFHTQPSGGFSDAIEEHLTGGVSSSKTSHDTSDGSEVGSAPCEHLQPNLKGPPIRGTKVLGGMHGHGEAGDQSPSSVHASEGAAPTKQPFDVSKSAERFWRSTDFRNAASGMVGELRPCGGGRASADRAAQQIERDFSPSRSSESESKSPSDSELSGESSNQDSLEWAARMGKRSSPKAWRLAWPQGLEFSSQGSESPGGLASPRQHKASASLRMASDVPVDRSVGYPPWHQENDWDLGRRSVSGPVPRAFQAAADRKVTRKGGAWTPRLPFEASKAAAYGQRGGSSEGDVEASEAVLPPPRTAAAARHQTSLDLGTTNSIVESAIQLAIHKSAPRQDIRRRGRRLLRDEKMDLIFEEFGWGAFSHSPALAEGALGSTKGGFLESRSALSECATKGTLAKRIAPPPASLACSLPPIFCGNALSDSSLWNLQLRRRSPGGRALLTRANSCAILEEDLARRPVRQTGQRGLPQAKTLRFASRTPVLGGASVLQQTGKPLQQASLSSLLQELLDAPDTRLGKAAGKPTVCATIRGVASRAGRREVGRLRASTMPKPRRPWACGEPISSPSAETNSAFRTYVHKPGCRCPLCSVGWISKRALGTNGTVPREYNGEALAPCEISTPRLQGGLPVVPLPPGGYAAASPIRIGSSPIGPHLGYGVCGVGTPSYQPQVRMPHGLRATAMTNATGYYDPTADGYHHHGTAMQGGAFSPRQEPRSPRVQTATSGEWPPLHESPNRGRLTVPAFVGYPAAQEDTQVDDKHSYGTPAFATSPPPDSESQERMQSKERPSVSLSRCREELEAERQRLREQREALERQKKDFEQEKQDILQARLETVASSHRKACGGSNAELPVCSTERLPVGSDFDLPRNAAAHRPLRHTISTSNIVRSITGSGLGDMHSEIRHAGVGLEGEGLEKEGWSTVGGRQHNLSHPGHSHRFFSRTASIDTVEDKDTTASPQEELHTDPAMALSTALDKVAKIRMKLDTLQQQLEVQSHEVASYYSSLKTAQDLQPCSIEELEELAQELEGTQYKLTVVQAQRAGGSSEDNRKKTKQLLPYSSSCLPDPKSSFAIPEEPVARIGPDDCVAMQESAMQEIKALGEDLEHIKTVHFQYKKAYKRLQGIMTQQVNSYDVDLQRLVAIEKNLEDKLRRLLFLNGDANYSELSDAQMQEYFRVVNLSIRKVYREIALRESNDRRQNEPRASAPIRGVQCFESKSCESSHEDQDHAPINIPLWNSEENHVTLLAFPAKSGNRRVPRDSSREQSGSLSRVCSSVHIPFVAGSKTTSLVAQRMIAQRGRFTHHRMSG</sequence>
<reference evidence="3 4" key="1">
    <citation type="journal article" date="2016" name="BMC Genomics">
        <title>Comparative genomics reveals Cyclospora cayetanensis possesses coccidia-like metabolism and invasion components but unique surface antigens.</title>
        <authorList>
            <person name="Liu S."/>
            <person name="Wang L."/>
            <person name="Zheng H."/>
            <person name="Xu Z."/>
            <person name="Roellig D.M."/>
            <person name="Li N."/>
            <person name="Frace M.A."/>
            <person name="Tang K."/>
            <person name="Arrowood M.J."/>
            <person name="Moss D.M."/>
            <person name="Zhang L."/>
            <person name="Feng Y."/>
            <person name="Xiao L."/>
        </authorList>
    </citation>
    <scope>NUCLEOTIDE SEQUENCE [LARGE SCALE GENOMIC DNA]</scope>
    <source>
        <strain evidence="3 4">CHN_HEN01</strain>
    </source>
</reference>
<feature type="compositionally biased region" description="Basic and acidic residues" evidence="2">
    <location>
        <begin position="1885"/>
        <end position="1901"/>
    </location>
</feature>
<feature type="region of interest" description="Disordered" evidence="2">
    <location>
        <begin position="1519"/>
        <end position="1538"/>
    </location>
</feature>
<gene>
    <name evidence="3" type="ORF">cyc_06771</name>
</gene>
<feature type="region of interest" description="Disordered" evidence="2">
    <location>
        <begin position="862"/>
        <end position="902"/>
    </location>
</feature>
<feature type="region of interest" description="Disordered" evidence="2">
    <location>
        <begin position="1078"/>
        <end position="1117"/>
    </location>
</feature>
<comment type="caution">
    <text evidence="3">The sequence shown here is derived from an EMBL/GenBank/DDBJ whole genome shotgun (WGS) entry which is preliminary data.</text>
</comment>
<feature type="region of interest" description="Disordered" evidence="2">
    <location>
        <begin position="3020"/>
        <end position="3063"/>
    </location>
</feature>
<feature type="region of interest" description="Disordered" evidence="2">
    <location>
        <begin position="53"/>
        <end position="85"/>
    </location>
</feature>
<proteinExistence type="predicted"/>
<feature type="compositionally biased region" description="Polar residues" evidence="2">
    <location>
        <begin position="2031"/>
        <end position="2044"/>
    </location>
</feature>
<feature type="compositionally biased region" description="Basic and acidic residues" evidence="2">
    <location>
        <begin position="957"/>
        <end position="970"/>
    </location>
</feature>
<dbReference type="Proteomes" id="UP000095192">
    <property type="component" value="Unassembled WGS sequence"/>
</dbReference>
<dbReference type="EMBL" id="JROU02001916">
    <property type="protein sequence ID" value="OEH74838.1"/>
    <property type="molecule type" value="Genomic_DNA"/>
</dbReference>
<organism evidence="3 4">
    <name type="scientific">Cyclospora cayetanensis</name>
    <dbReference type="NCBI Taxonomy" id="88456"/>
    <lineage>
        <taxon>Eukaryota</taxon>
        <taxon>Sar</taxon>
        <taxon>Alveolata</taxon>
        <taxon>Apicomplexa</taxon>
        <taxon>Conoidasida</taxon>
        <taxon>Coccidia</taxon>
        <taxon>Eucoccidiorida</taxon>
        <taxon>Eimeriorina</taxon>
        <taxon>Eimeriidae</taxon>
        <taxon>Cyclospora</taxon>
    </lineage>
</organism>
<feature type="compositionally biased region" description="Basic and acidic residues" evidence="2">
    <location>
        <begin position="2458"/>
        <end position="2476"/>
    </location>
</feature>
<feature type="region of interest" description="Disordered" evidence="2">
    <location>
        <begin position="1017"/>
        <end position="1040"/>
    </location>
</feature>
<evidence type="ECO:0000256" key="1">
    <source>
        <dbReference type="SAM" id="Coils"/>
    </source>
</evidence>
<feature type="compositionally biased region" description="Basic and acidic residues" evidence="2">
    <location>
        <begin position="2299"/>
        <end position="2320"/>
    </location>
</feature>
<feature type="compositionally biased region" description="Polar residues" evidence="2">
    <location>
        <begin position="974"/>
        <end position="991"/>
    </location>
</feature>
<feature type="region of interest" description="Disordered" evidence="2">
    <location>
        <begin position="202"/>
        <end position="260"/>
    </location>
</feature>
<feature type="region of interest" description="Disordered" evidence="2">
    <location>
        <begin position="1444"/>
        <end position="1481"/>
    </location>
</feature>
<feature type="region of interest" description="Disordered" evidence="2">
    <location>
        <begin position="2155"/>
        <end position="2420"/>
    </location>
</feature>
<accession>A0A1D3CUH0</accession>
<feature type="region of interest" description="Disordered" evidence="2">
    <location>
        <begin position="1260"/>
        <end position="1279"/>
    </location>
</feature>
<feature type="compositionally biased region" description="Low complexity" evidence="2">
    <location>
        <begin position="1452"/>
        <end position="1461"/>
    </location>
</feature>
<feature type="region of interest" description="Disordered" evidence="2">
    <location>
        <begin position="1286"/>
        <end position="1337"/>
    </location>
</feature>
<feature type="region of interest" description="Disordered" evidence="2">
    <location>
        <begin position="3077"/>
        <end position="3119"/>
    </location>
</feature>
<feature type="compositionally biased region" description="Polar residues" evidence="2">
    <location>
        <begin position="1388"/>
        <end position="1402"/>
    </location>
</feature>
<feature type="compositionally biased region" description="Low complexity" evidence="2">
    <location>
        <begin position="1931"/>
        <end position="1945"/>
    </location>
</feature>
<dbReference type="InParanoid" id="A0A1D3CUH0"/>
<keyword evidence="4" id="KW-1185">Reference proteome</keyword>
<dbReference type="VEuPathDB" id="ToxoDB:LOC34622864"/>
<feature type="compositionally biased region" description="Basic and acidic residues" evidence="2">
    <location>
        <begin position="773"/>
        <end position="782"/>
    </location>
</feature>
<feature type="compositionally biased region" description="Low complexity" evidence="2">
    <location>
        <begin position="1954"/>
        <end position="1967"/>
    </location>
</feature>
<feature type="compositionally biased region" description="Basic and acidic residues" evidence="2">
    <location>
        <begin position="1972"/>
        <end position="1983"/>
    </location>
</feature>
<feature type="compositionally biased region" description="Polar residues" evidence="2">
    <location>
        <begin position="1522"/>
        <end position="1531"/>
    </location>
</feature>
<feature type="region of interest" description="Disordered" evidence="2">
    <location>
        <begin position="15"/>
        <end position="40"/>
    </location>
</feature>
<name>A0A1D3CUH0_9EIME</name>
<feature type="region of interest" description="Disordered" evidence="2">
    <location>
        <begin position="1704"/>
        <end position="1999"/>
    </location>
</feature>
<feature type="compositionally biased region" description="Basic and acidic residues" evidence="2">
    <location>
        <begin position="1286"/>
        <end position="1309"/>
    </location>
</feature>
<feature type="compositionally biased region" description="Basic and acidic residues" evidence="2">
    <location>
        <begin position="2178"/>
        <end position="2187"/>
    </location>
</feature>
<dbReference type="VEuPathDB" id="ToxoDB:cyc_06771"/>
<evidence type="ECO:0000256" key="2">
    <source>
        <dbReference type="SAM" id="MobiDB-lite"/>
    </source>
</evidence>
<evidence type="ECO:0000313" key="4">
    <source>
        <dbReference type="Proteomes" id="UP000095192"/>
    </source>
</evidence>
<keyword evidence="1" id="KW-0175">Coiled coil</keyword>
<feature type="compositionally biased region" description="Basic residues" evidence="2">
    <location>
        <begin position="755"/>
        <end position="767"/>
    </location>
</feature>
<feature type="compositionally biased region" description="Low complexity" evidence="2">
    <location>
        <begin position="1742"/>
        <end position="1757"/>
    </location>
</feature>
<feature type="region of interest" description="Disordered" evidence="2">
    <location>
        <begin position="1388"/>
        <end position="1407"/>
    </location>
</feature>